<evidence type="ECO:0000256" key="2">
    <source>
        <dbReference type="ARBA" id="ARBA00012513"/>
    </source>
</evidence>
<dbReference type="GO" id="GO:0004674">
    <property type="term" value="F:protein serine/threonine kinase activity"/>
    <property type="evidence" value="ECO:0007669"/>
    <property type="project" value="UniProtKB-KW"/>
</dbReference>
<evidence type="ECO:0000256" key="16">
    <source>
        <dbReference type="SAM" id="Phobius"/>
    </source>
</evidence>
<evidence type="ECO:0000256" key="9">
    <source>
        <dbReference type="ARBA" id="ARBA00022840"/>
    </source>
</evidence>
<dbReference type="GO" id="GO:0005886">
    <property type="term" value="C:plasma membrane"/>
    <property type="evidence" value="ECO:0007669"/>
    <property type="project" value="UniProtKB-ARBA"/>
</dbReference>
<dbReference type="PROSITE" id="PS50011">
    <property type="entry name" value="PROTEIN_KINASE_DOM"/>
    <property type="match status" value="1"/>
</dbReference>
<dbReference type="PROSITE" id="PS00108">
    <property type="entry name" value="PROTEIN_KINASE_ST"/>
    <property type="match status" value="1"/>
</dbReference>
<dbReference type="Gene3D" id="1.10.510.10">
    <property type="entry name" value="Transferase(Phosphotransferase) domain 1"/>
    <property type="match status" value="1"/>
</dbReference>
<feature type="transmembrane region" description="Helical" evidence="16">
    <location>
        <begin position="270"/>
        <end position="292"/>
    </location>
</feature>
<dbReference type="AlphaFoldDB" id="A0A6A4QAE9"/>
<keyword evidence="3" id="KW-0723">Serine/threonine-protein kinase</keyword>
<accession>A0A6A4QAE9</accession>
<dbReference type="SMART" id="SM00220">
    <property type="entry name" value="S_TKc"/>
    <property type="match status" value="1"/>
</dbReference>
<dbReference type="Pfam" id="PF13947">
    <property type="entry name" value="GUB_WAK_bind"/>
    <property type="match status" value="1"/>
</dbReference>
<evidence type="ECO:0000256" key="14">
    <source>
        <dbReference type="ARBA" id="ARBA00048679"/>
    </source>
</evidence>
<dbReference type="Pfam" id="PF00069">
    <property type="entry name" value="Pkinase"/>
    <property type="match status" value="1"/>
</dbReference>
<comment type="subcellular location">
    <subcellularLocation>
        <location evidence="1">Membrane</location>
        <topology evidence="1">Single-pass membrane protein</topology>
    </subcellularLocation>
</comment>
<dbReference type="Gene3D" id="3.30.200.20">
    <property type="entry name" value="Phosphorylase Kinase, domain 1"/>
    <property type="match status" value="1"/>
</dbReference>
<sequence length="669" mass="74922">MALHMDEHVHIPLFLTSIISISFFLITLPTSISQEVDKHIDCASSYSCGELYNIYYPFWGQNRPSYCGSNKQFELKCEGQENTSIQTDSQNFQVLRIDPSSYTMTLIREDLAYDQCDSSRLTNTSLNTSFFHYMPNVRNITIFYDCPSNNLSYGNFSFPCKGKSKKRAFYVDRSSTMDVQNCSQGFSIDVQVTQEIGNEGGIEGLNKALSYGFVVNYTADYPKCIGCFTSDGTCGSNDNSQFTCYCSDGTQALDCSKKISGNHVNWKRNVVIAASAAVASATILSIAFYVYIQRKKKKLQPVSSMSSQTQIMSSSPCLEDSEKGCKRFGLRCFTYSELKEATDNFDKARQIGDGASGTVYLGKLSDGRFVAVKRMNDNNYRRVEQFENEVEIITGLRHPNLVSIYGYCTSSRSHELVLVYEYVPNGTVADNLYGEKAKPGALPWHIRMNIAIESADALAYLHASDIIHRDVKTHNILLDDHFRVKVADFGLSRLIPNNFTHISTAPQGTPGYVDPEYHEYYHLTDKSDVYSFGVVLIELISSLPAVDITRRRHEINLSTMAINKIRNTALHELVDTTLGFESDSKVRKMINAVAELAFQCLQSSKDVRPSMVEVLDRLKDIQSDGKYKSKPEVLDISEDDATLLKNEPPPTSPDFNAVSTNIPSNGDNK</sequence>
<dbReference type="FunFam" id="3.30.200.20:FF:000039">
    <property type="entry name" value="receptor-like protein kinase FERONIA"/>
    <property type="match status" value="1"/>
</dbReference>
<dbReference type="SUPFAM" id="SSF56112">
    <property type="entry name" value="Protein kinase-like (PK-like)"/>
    <property type="match status" value="1"/>
</dbReference>
<evidence type="ECO:0000256" key="13">
    <source>
        <dbReference type="ARBA" id="ARBA00047899"/>
    </source>
</evidence>
<dbReference type="InterPro" id="IPR011009">
    <property type="entry name" value="Kinase-like_dom_sf"/>
</dbReference>
<feature type="domain" description="Protein kinase" evidence="17">
    <location>
        <begin position="345"/>
        <end position="621"/>
    </location>
</feature>
<dbReference type="EC" id="2.7.11.1" evidence="2"/>
<feature type="compositionally biased region" description="Polar residues" evidence="15">
    <location>
        <begin position="653"/>
        <end position="669"/>
    </location>
</feature>
<feature type="region of interest" description="Disordered" evidence="15">
    <location>
        <begin position="642"/>
        <end position="669"/>
    </location>
</feature>
<dbReference type="InterPro" id="IPR032872">
    <property type="entry name" value="WAK_assoc_C"/>
</dbReference>
<evidence type="ECO:0000256" key="11">
    <source>
        <dbReference type="ARBA" id="ARBA00023136"/>
    </source>
</evidence>
<evidence type="ECO:0000256" key="6">
    <source>
        <dbReference type="ARBA" id="ARBA00022729"/>
    </source>
</evidence>
<dbReference type="InterPro" id="IPR025287">
    <property type="entry name" value="WAK_GUB"/>
</dbReference>
<comment type="catalytic activity">
    <reaction evidence="13">
        <text>L-threonyl-[protein] + ATP = O-phospho-L-threonyl-[protein] + ADP + H(+)</text>
        <dbReference type="Rhea" id="RHEA:46608"/>
        <dbReference type="Rhea" id="RHEA-COMP:11060"/>
        <dbReference type="Rhea" id="RHEA-COMP:11605"/>
        <dbReference type="ChEBI" id="CHEBI:15378"/>
        <dbReference type="ChEBI" id="CHEBI:30013"/>
        <dbReference type="ChEBI" id="CHEBI:30616"/>
        <dbReference type="ChEBI" id="CHEBI:61977"/>
        <dbReference type="ChEBI" id="CHEBI:456216"/>
        <dbReference type="EC" id="2.7.11.1"/>
    </reaction>
</comment>
<dbReference type="InterPro" id="IPR017441">
    <property type="entry name" value="Protein_kinase_ATP_BS"/>
</dbReference>
<dbReference type="PROSITE" id="PS00107">
    <property type="entry name" value="PROTEIN_KINASE_ATP"/>
    <property type="match status" value="1"/>
</dbReference>
<dbReference type="PANTHER" id="PTHR46008:SF2">
    <property type="entry name" value="LEAF RUST 10 DISEASE-RESISTANCE LOCUS RECEPTOR-LIKE PROTEIN KINASE-LIKE 1.4"/>
    <property type="match status" value="1"/>
</dbReference>
<dbReference type="Proteomes" id="UP000447434">
    <property type="component" value="Chromosome 7"/>
</dbReference>
<evidence type="ECO:0000256" key="7">
    <source>
        <dbReference type="ARBA" id="ARBA00022741"/>
    </source>
</evidence>
<evidence type="ECO:0000256" key="1">
    <source>
        <dbReference type="ARBA" id="ARBA00004167"/>
    </source>
</evidence>
<dbReference type="InterPro" id="IPR000719">
    <property type="entry name" value="Prot_kinase_dom"/>
</dbReference>
<dbReference type="Pfam" id="PF14380">
    <property type="entry name" value="WAK_assoc"/>
    <property type="match status" value="1"/>
</dbReference>
<proteinExistence type="predicted"/>
<evidence type="ECO:0000313" key="18">
    <source>
        <dbReference type="EMBL" id="KAE9610549.1"/>
    </source>
</evidence>
<evidence type="ECO:0000259" key="17">
    <source>
        <dbReference type="PROSITE" id="PS50011"/>
    </source>
</evidence>
<keyword evidence="8" id="KW-0418">Kinase</keyword>
<evidence type="ECO:0000256" key="8">
    <source>
        <dbReference type="ARBA" id="ARBA00022777"/>
    </source>
</evidence>
<keyword evidence="6" id="KW-0732">Signal</keyword>
<keyword evidence="10 16" id="KW-1133">Transmembrane helix</keyword>
<comment type="caution">
    <text evidence="18">The sequence shown here is derived from an EMBL/GenBank/DDBJ whole genome shotgun (WGS) entry which is preliminary data.</text>
</comment>
<evidence type="ECO:0000256" key="10">
    <source>
        <dbReference type="ARBA" id="ARBA00022989"/>
    </source>
</evidence>
<evidence type="ECO:0000256" key="3">
    <source>
        <dbReference type="ARBA" id="ARBA00022527"/>
    </source>
</evidence>
<dbReference type="EMBL" id="WOCE01000007">
    <property type="protein sequence ID" value="KAE9610549.1"/>
    <property type="molecule type" value="Genomic_DNA"/>
</dbReference>
<organism evidence="18 19">
    <name type="scientific">Lupinus albus</name>
    <name type="common">White lupine</name>
    <name type="synonym">Lupinus termis</name>
    <dbReference type="NCBI Taxonomy" id="3870"/>
    <lineage>
        <taxon>Eukaryota</taxon>
        <taxon>Viridiplantae</taxon>
        <taxon>Streptophyta</taxon>
        <taxon>Embryophyta</taxon>
        <taxon>Tracheophyta</taxon>
        <taxon>Spermatophyta</taxon>
        <taxon>Magnoliopsida</taxon>
        <taxon>eudicotyledons</taxon>
        <taxon>Gunneridae</taxon>
        <taxon>Pentapetalae</taxon>
        <taxon>rosids</taxon>
        <taxon>fabids</taxon>
        <taxon>Fabales</taxon>
        <taxon>Fabaceae</taxon>
        <taxon>Papilionoideae</taxon>
        <taxon>50 kb inversion clade</taxon>
        <taxon>genistoids sensu lato</taxon>
        <taxon>core genistoids</taxon>
        <taxon>Genisteae</taxon>
        <taxon>Lupinus</taxon>
    </lineage>
</organism>
<name>A0A6A4QAE9_LUPAL</name>
<keyword evidence="5 16" id="KW-0812">Transmembrane</keyword>
<keyword evidence="9" id="KW-0067">ATP-binding</keyword>
<dbReference type="InterPro" id="IPR008271">
    <property type="entry name" value="Ser/Thr_kinase_AS"/>
</dbReference>
<reference evidence="19" key="1">
    <citation type="journal article" date="2020" name="Nat. Commun.">
        <title>Genome sequence of the cluster root forming white lupin.</title>
        <authorList>
            <person name="Hufnagel B."/>
            <person name="Marques A."/>
            <person name="Soriano A."/>
            <person name="Marques L."/>
            <person name="Divol F."/>
            <person name="Doumas P."/>
            <person name="Sallet E."/>
            <person name="Mancinotti D."/>
            <person name="Carrere S."/>
            <person name="Marande W."/>
            <person name="Arribat S."/>
            <person name="Keller J."/>
            <person name="Huneau C."/>
            <person name="Blein T."/>
            <person name="Aime D."/>
            <person name="Laguerre M."/>
            <person name="Taylor J."/>
            <person name="Schubert V."/>
            <person name="Nelson M."/>
            <person name="Geu-Flores F."/>
            <person name="Crespi M."/>
            <person name="Gallardo-Guerrero K."/>
            <person name="Delaux P.-M."/>
            <person name="Salse J."/>
            <person name="Berges H."/>
            <person name="Guyot R."/>
            <person name="Gouzy J."/>
            <person name="Peret B."/>
        </authorList>
    </citation>
    <scope>NUCLEOTIDE SEQUENCE [LARGE SCALE GENOMIC DNA]</scope>
    <source>
        <strain evidence="19">cv. Amiga</strain>
    </source>
</reference>
<gene>
    <name evidence="18" type="ORF">Lalb_Chr07g0187791</name>
</gene>
<protein>
    <recommendedName>
        <fullName evidence="2">non-specific serine/threonine protein kinase</fullName>
        <ecNumber evidence="2">2.7.11.1</ecNumber>
    </recommendedName>
</protein>
<dbReference type="GO" id="GO:0030247">
    <property type="term" value="F:polysaccharide binding"/>
    <property type="evidence" value="ECO:0007669"/>
    <property type="project" value="InterPro"/>
</dbReference>
<feature type="transmembrane region" description="Helical" evidence="16">
    <location>
        <begin position="12"/>
        <end position="32"/>
    </location>
</feature>
<keyword evidence="4" id="KW-0808">Transferase</keyword>
<dbReference type="OrthoDB" id="4062651at2759"/>
<dbReference type="PANTHER" id="PTHR46008">
    <property type="entry name" value="LEAF RUST 10 DISEASE-RESISTANCE LOCUS RECEPTOR-LIKE PROTEIN KINASE-LIKE 1.4"/>
    <property type="match status" value="1"/>
</dbReference>
<evidence type="ECO:0000256" key="15">
    <source>
        <dbReference type="SAM" id="MobiDB-lite"/>
    </source>
</evidence>
<evidence type="ECO:0000256" key="4">
    <source>
        <dbReference type="ARBA" id="ARBA00022679"/>
    </source>
</evidence>
<evidence type="ECO:0000313" key="19">
    <source>
        <dbReference type="Proteomes" id="UP000447434"/>
    </source>
</evidence>
<keyword evidence="19" id="KW-1185">Reference proteome</keyword>
<dbReference type="FunFam" id="1.10.510.10:FF:000161">
    <property type="entry name" value="Wall-associated receptor kinase-like 20"/>
    <property type="match status" value="1"/>
</dbReference>
<comment type="catalytic activity">
    <reaction evidence="14">
        <text>L-seryl-[protein] + ATP = O-phospho-L-seryl-[protein] + ADP + H(+)</text>
        <dbReference type="Rhea" id="RHEA:17989"/>
        <dbReference type="Rhea" id="RHEA-COMP:9863"/>
        <dbReference type="Rhea" id="RHEA-COMP:11604"/>
        <dbReference type="ChEBI" id="CHEBI:15378"/>
        <dbReference type="ChEBI" id="CHEBI:29999"/>
        <dbReference type="ChEBI" id="CHEBI:30616"/>
        <dbReference type="ChEBI" id="CHEBI:83421"/>
        <dbReference type="ChEBI" id="CHEBI:456216"/>
        <dbReference type="EC" id="2.7.11.1"/>
    </reaction>
</comment>
<keyword evidence="11 16" id="KW-0472">Membrane</keyword>
<dbReference type="GO" id="GO:0005524">
    <property type="term" value="F:ATP binding"/>
    <property type="evidence" value="ECO:0007669"/>
    <property type="project" value="UniProtKB-UniRule"/>
</dbReference>
<evidence type="ECO:0000256" key="5">
    <source>
        <dbReference type="ARBA" id="ARBA00022692"/>
    </source>
</evidence>
<keyword evidence="7" id="KW-0547">Nucleotide-binding</keyword>
<keyword evidence="12" id="KW-0325">Glycoprotein</keyword>
<evidence type="ECO:0000256" key="12">
    <source>
        <dbReference type="ARBA" id="ARBA00023180"/>
    </source>
</evidence>